<reference evidence="3 4" key="1">
    <citation type="journal article" date="2023" name="G3 (Bethesda)">
        <title>A chromosome-length genome assembly and annotation of blackberry (Rubus argutus, cv. 'Hillquist').</title>
        <authorList>
            <person name="Bruna T."/>
            <person name="Aryal R."/>
            <person name="Dudchenko O."/>
            <person name="Sargent D.J."/>
            <person name="Mead D."/>
            <person name="Buti M."/>
            <person name="Cavallini A."/>
            <person name="Hytonen T."/>
            <person name="Andres J."/>
            <person name="Pham M."/>
            <person name="Weisz D."/>
            <person name="Mascagni F."/>
            <person name="Usai G."/>
            <person name="Natali L."/>
            <person name="Bassil N."/>
            <person name="Fernandez G.E."/>
            <person name="Lomsadze A."/>
            <person name="Armour M."/>
            <person name="Olukolu B."/>
            <person name="Poorten T."/>
            <person name="Britton C."/>
            <person name="Davik J."/>
            <person name="Ashrafi H."/>
            <person name="Aiden E.L."/>
            <person name="Borodovsky M."/>
            <person name="Worthington M."/>
        </authorList>
    </citation>
    <scope>NUCLEOTIDE SEQUENCE [LARGE SCALE GENOMIC DNA]</scope>
    <source>
        <strain evidence="3">PI 553951</strain>
    </source>
</reference>
<accession>A0AAW1WDK4</accession>
<name>A0AAW1WDK4_RUBAR</name>
<comment type="caution">
    <text evidence="3">The sequence shown here is derived from an EMBL/GenBank/DDBJ whole genome shotgun (WGS) entry which is preliminary data.</text>
</comment>
<sequence length="219" mass="24483">MAPFPCRNERTAASALLLLTATPPKFCLDGDDESSVRSERGKGKNTECRDQSFVSGDSNSSCTSVLASSYVSKEEIQARKIRMIALAALHRDVKLKSVQKSRAKIQGGVKFNSWKTNLWREGGHDDVVRIHVLRVFVPVHKFQRGFELKKQQQLGSAKLRRKAEAILNLLSQGCYSEVKIRQTLGDSPDTSKALRLLLKFEEVKRSGAGGRRCPYIYTV</sequence>
<protein>
    <recommendedName>
        <fullName evidence="2">HTH three-helical bundle domain-containing protein</fullName>
    </recommendedName>
</protein>
<evidence type="ECO:0000256" key="1">
    <source>
        <dbReference type="SAM" id="MobiDB-lite"/>
    </source>
</evidence>
<gene>
    <name evidence="3" type="ORF">M0R45_030458</name>
</gene>
<organism evidence="3 4">
    <name type="scientific">Rubus argutus</name>
    <name type="common">Southern blackberry</name>
    <dbReference type="NCBI Taxonomy" id="59490"/>
    <lineage>
        <taxon>Eukaryota</taxon>
        <taxon>Viridiplantae</taxon>
        <taxon>Streptophyta</taxon>
        <taxon>Embryophyta</taxon>
        <taxon>Tracheophyta</taxon>
        <taxon>Spermatophyta</taxon>
        <taxon>Magnoliopsida</taxon>
        <taxon>eudicotyledons</taxon>
        <taxon>Gunneridae</taxon>
        <taxon>Pentapetalae</taxon>
        <taxon>rosids</taxon>
        <taxon>fabids</taxon>
        <taxon>Rosales</taxon>
        <taxon>Rosaceae</taxon>
        <taxon>Rosoideae</taxon>
        <taxon>Rosoideae incertae sedis</taxon>
        <taxon>Rubus</taxon>
    </lineage>
</organism>
<evidence type="ECO:0000259" key="2">
    <source>
        <dbReference type="Pfam" id="PF25370"/>
    </source>
</evidence>
<dbReference type="EMBL" id="JBEDUW010000006">
    <property type="protein sequence ID" value="KAK9921966.1"/>
    <property type="molecule type" value="Genomic_DNA"/>
</dbReference>
<dbReference type="InterPro" id="IPR057523">
    <property type="entry name" value="HTH_74"/>
</dbReference>
<feature type="region of interest" description="Disordered" evidence="1">
    <location>
        <begin position="30"/>
        <end position="52"/>
    </location>
</feature>
<dbReference type="PANTHER" id="PTHR34799">
    <property type="entry name" value="OS07G0656300 PROTEIN"/>
    <property type="match status" value="1"/>
</dbReference>
<evidence type="ECO:0000313" key="4">
    <source>
        <dbReference type="Proteomes" id="UP001457282"/>
    </source>
</evidence>
<feature type="domain" description="HTH three-helical bundle" evidence="2">
    <location>
        <begin position="156"/>
        <end position="196"/>
    </location>
</feature>
<proteinExistence type="predicted"/>
<evidence type="ECO:0000313" key="3">
    <source>
        <dbReference type="EMBL" id="KAK9921966.1"/>
    </source>
</evidence>
<keyword evidence="4" id="KW-1185">Reference proteome</keyword>
<dbReference type="Proteomes" id="UP001457282">
    <property type="component" value="Unassembled WGS sequence"/>
</dbReference>
<feature type="compositionally biased region" description="Basic and acidic residues" evidence="1">
    <location>
        <begin position="34"/>
        <end position="50"/>
    </location>
</feature>
<dbReference type="AlphaFoldDB" id="A0AAW1WDK4"/>
<dbReference type="PANTHER" id="PTHR34799:SF2">
    <property type="entry name" value="OS07G0656300 PROTEIN"/>
    <property type="match status" value="1"/>
</dbReference>
<dbReference type="Pfam" id="PF25370">
    <property type="entry name" value="HTH_74"/>
    <property type="match status" value="1"/>
</dbReference>